<dbReference type="Proteomes" id="UP000789901">
    <property type="component" value="Unassembled WGS sequence"/>
</dbReference>
<keyword evidence="3" id="KW-1185">Reference proteome</keyword>
<dbReference type="InterPro" id="IPR033121">
    <property type="entry name" value="PEPTIDASE_A1"/>
</dbReference>
<sequence length="122" mass="14001">MNLNKMKLMFIKDYRFNNAIFSLKIGREADKTESELIIGGSNKSKYIGVVSTQLFDVIYFSIRLDGFSVNGKSLDFQDRIGKIVSGISPIIVPFDDARQISSCWDIERDLIDARQLRNWQIC</sequence>
<protein>
    <submittedName>
        <fullName evidence="2">19259_t:CDS:1</fullName>
    </submittedName>
</protein>
<feature type="domain" description="Peptidase A1" evidence="1">
    <location>
        <begin position="16"/>
        <end position="102"/>
    </location>
</feature>
<dbReference type="Gene3D" id="2.40.70.10">
    <property type="entry name" value="Acid Proteases"/>
    <property type="match status" value="1"/>
</dbReference>
<evidence type="ECO:0000259" key="1">
    <source>
        <dbReference type="Pfam" id="PF00026"/>
    </source>
</evidence>
<dbReference type="SUPFAM" id="SSF50630">
    <property type="entry name" value="Acid proteases"/>
    <property type="match status" value="1"/>
</dbReference>
<reference evidence="2 3" key="1">
    <citation type="submission" date="2021-06" db="EMBL/GenBank/DDBJ databases">
        <authorList>
            <person name="Kallberg Y."/>
            <person name="Tangrot J."/>
            <person name="Rosling A."/>
        </authorList>
    </citation>
    <scope>NUCLEOTIDE SEQUENCE [LARGE SCALE GENOMIC DNA]</scope>
    <source>
        <strain evidence="2 3">120-4 pot B 10/14</strain>
    </source>
</reference>
<proteinExistence type="predicted"/>
<dbReference type="EMBL" id="CAJVQB010004584">
    <property type="protein sequence ID" value="CAG8640161.1"/>
    <property type="molecule type" value="Genomic_DNA"/>
</dbReference>
<dbReference type="InterPro" id="IPR021109">
    <property type="entry name" value="Peptidase_aspartic_dom_sf"/>
</dbReference>
<gene>
    <name evidence="2" type="ORF">GMARGA_LOCUS8800</name>
</gene>
<organism evidence="2 3">
    <name type="scientific">Gigaspora margarita</name>
    <dbReference type="NCBI Taxonomy" id="4874"/>
    <lineage>
        <taxon>Eukaryota</taxon>
        <taxon>Fungi</taxon>
        <taxon>Fungi incertae sedis</taxon>
        <taxon>Mucoromycota</taxon>
        <taxon>Glomeromycotina</taxon>
        <taxon>Glomeromycetes</taxon>
        <taxon>Diversisporales</taxon>
        <taxon>Gigasporaceae</taxon>
        <taxon>Gigaspora</taxon>
    </lineage>
</organism>
<dbReference type="Pfam" id="PF00026">
    <property type="entry name" value="Asp"/>
    <property type="match status" value="1"/>
</dbReference>
<evidence type="ECO:0000313" key="3">
    <source>
        <dbReference type="Proteomes" id="UP000789901"/>
    </source>
</evidence>
<evidence type="ECO:0000313" key="2">
    <source>
        <dbReference type="EMBL" id="CAG8640161.1"/>
    </source>
</evidence>
<accession>A0ABN7UPN4</accession>
<comment type="caution">
    <text evidence="2">The sequence shown here is derived from an EMBL/GenBank/DDBJ whole genome shotgun (WGS) entry which is preliminary data.</text>
</comment>
<name>A0ABN7UPN4_GIGMA</name>